<name>A0A8S3U096_MYTED</name>
<accession>A0A8S3U096</accession>
<protein>
    <submittedName>
        <fullName evidence="1">Uncharacterized protein</fullName>
    </submittedName>
</protein>
<dbReference type="Proteomes" id="UP000683360">
    <property type="component" value="Unassembled WGS sequence"/>
</dbReference>
<comment type="caution">
    <text evidence="1">The sequence shown here is derived from an EMBL/GenBank/DDBJ whole genome shotgun (WGS) entry which is preliminary data.</text>
</comment>
<dbReference type="EMBL" id="CAJPWZ010002510">
    <property type="protein sequence ID" value="CAG2239303.1"/>
    <property type="molecule type" value="Genomic_DNA"/>
</dbReference>
<organism evidence="1 2">
    <name type="scientific">Mytilus edulis</name>
    <name type="common">Blue mussel</name>
    <dbReference type="NCBI Taxonomy" id="6550"/>
    <lineage>
        <taxon>Eukaryota</taxon>
        <taxon>Metazoa</taxon>
        <taxon>Spiralia</taxon>
        <taxon>Lophotrochozoa</taxon>
        <taxon>Mollusca</taxon>
        <taxon>Bivalvia</taxon>
        <taxon>Autobranchia</taxon>
        <taxon>Pteriomorphia</taxon>
        <taxon>Mytilida</taxon>
        <taxon>Mytiloidea</taxon>
        <taxon>Mytilidae</taxon>
        <taxon>Mytilinae</taxon>
        <taxon>Mytilus</taxon>
    </lineage>
</organism>
<proteinExistence type="predicted"/>
<sequence length="253" mass="28547">MDNIYKFEDIGLSDNRTDLLPKNCSNSTTNYNCKQAFMNCSKHCIKCISQGVCKGCEVGFYGQTCHLKCLLNCGADGCNQHTGKCDEFKQRGTTISLSDETRDLENRSYKTHRADLGDNYTEINDNVTLQNCTNNTIDNNGGLWLKNCSNNSMNEEEVFGNCTKHCIECKDQECKGCEIGFYGQNCHLRCLLDCGVDGCYQFTGKCQGIRNVESSIQDLLQIIRYFSKKYAKTDDSCDCLQIPYDLIVDKIII</sequence>
<dbReference type="AlphaFoldDB" id="A0A8S3U096"/>
<gene>
    <name evidence="1" type="ORF">MEDL_51654</name>
</gene>
<dbReference type="OrthoDB" id="27819at2759"/>
<keyword evidence="2" id="KW-1185">Reference proteome</keyword>
<evidence type="ECO:0000313" key="2">
    <source>
        <dbReference type="Proteomes" id="UP000683360"/>
    </source>
</evidence>
<reference evidence="1" key="1">
    <citation type="submission" date="2021-03" db="EMBL/GenBank/DDBJ databases">
        <authorList>
            <person name="Bekaert M."/>
        </authorList>
    </citation>
    <scope>NUCLEOTIDE SEQUENCE</scope>
</reference>
<evidence type="ECO:0000313" key="1">
    <source>
        <dbReference type="EMBL" id="CAG2239303.1"/>
    </source>
</evidence>